<dbReference type="InterPro" id="IPR051418">
    <property type="entry name" value="Spondin/Thrombospondin_T1"/>
</dbReference>
<evidence type="ECO:0000313" key="12">
    <source>
        <dbReference type="Proteomes" id="UP001187531"/>
    </source>
</evidence>
<keyword evidence="12" id="KW-1185">Reference proteome</keyword>
<reference evidence="11" key="1">
    <citation type="submission" date="2023-07" db="EMBL/GenBank/DDBJ databases">
        <title>Chromosome-level genome assembly of Artemia franciscana.</title>
        <authorList>
            <person name="Jo E."/>
        </authorList>
    </citation>
    <scope>NUCLEOTIDE SEQUENCE</scope>
    <source>
        <tissue evidence="11">Whole body</tissue>
    </source>
</reference>
<sequence length="542" mass="61732">MKGYKVIFSLCFVTLIECRYKRDEGPYIPCKQDHLTVYKVILNTFWKSESFPKHYPEWRPPAQWSKLVGRSHDKSFVLFRLGQPASEGLRVFAETGRSDILDAQSQGEGGVYDEFNAPPLSTGVGRTEAEFFVDGNHSRVSLISKIVPSPDWFIGIDNFDLCSNGKWLDGITIEVDPIDAGTDSGLTFTSPDWPTVPRGVVYRMTAGYPNHPASSFYYPNLKKLPLLANFQFVKVKEYELSEVFHHSSSHNEVLKMDQISYHYEDDSSQKEKELVFLRKDFPERSRILDPIEKKPSVLESMERTEIITSTIVTTPVTTKASFKSGPRPRFPGSRPSAAGKSLLNLPSFVRPNPVLVPYVEKPPKKHKFHDQDNSFSRSLQVTERPSTTSWFPERESPLLIDIDLEPGLNYLTRNQTETEIGNELTDNNISMSEKLYKDTNLKTAYPKAANSVGSLLKDYRKHRKNRKHNKKKKQKKRLSQACRVGEWSEWSPCSKTCGIGESTRARKVIKNAKRGGTPCPALVEAKWCGSERACPRNYFSWK</sequence>
<keyword evidence="7" id="KW-1015">Disulfide bond</keyword>
<dbReference type="AlphaFoldDB" id="A0AA88HSX2"/>
<evidence type="ECO:0000256" key="8">
    <source>
        <dbReference type="ARBA" id="ARBA00023180"/>
    </source>
</evidence>
<dbReference type="GO" id="GO:0031012">
    <property type="term" value="C:extracellular matrix"/>
    <property type="evidence" value="ECO:0007669"/>
    <property type="project" value="TreeGrafter"/>
</dbReference>
<dbReference type="Pfam" id="PF19028">
    <property type="entry name" value="TSP1_spondin"/>
    <property type="match status" value="1"/>
</dbReference>
<dbReference type="InterPro" id="IPR000884">
    <property type="entry name" value="TSP1_rpt"/>
</dbReference>
<evidence type="ECO:0000256" key="5">
    <source>
        <dbReference type="ARBA" id="ARBA00022729"/>
    </source>
</evidence>
<dbReference type="PANTHER" id="PTHR11311:SF15">
    <property type="entry name" value="SPONDIN-2"/>
    <property type="match status" value="1"/>
</dbReference>
<comment type="subcellular location">
    <subcellularLocation>
        <location evidence="1">Secreted</location>
        <location evidence="1">Extracellular space</location>
        <location evidence="1">Extracellular matrix</location>
    </subcellularLocation>
</comment>
<dbReference type="Gene3D" id="2.20.100.10">
    <property type="entry name" value="Thrombospondin type-1 (TSP1) repeat"/>
    <property type="match status" value="1"/>
</dbReference>
<protein>
    <recommendedName>
        <fullName evidence="10">Spondin domain-containing protein</fullName>
    </recommendedName>
</protein>
<feature type="signal peptide" evidence="9">
    <location>
        <begin position="1"/>
        <end position="18"/>
    </location>
</feature>
<dbReference type="GO" id="GO:0007155">
    <property type="term" value="P:cell adhesion"/>
    <property type="evidence" value="ECO:0007669"/>
    <property type="project" value="UniProtKB-KW"/>
</dbReference>
<comment type="caution">
    <text evidence="11">The sequence shown here is derived from an EMBL/GenBank/DDBJ whole genome shotgun (WGS) entry which is preliminary data.</text>
</comment>
<dbReference type="PROSITE" id="PS50092">
    <property type="entry name" value="TSP1"/>
    <property type="match status" value="1"/>
</dbReference>
<accession>A0AA88HSX2</accession>
<evidence type="ECO:0000256" key="1">
    <source>
        <dbReference type="ARBA" id="ARBA00004498"/>
    </source>
</evidence>
<evidence type="ECO:0000256" key="6">
    <source>
        <dbReference type="ARBA" id="ARBA00022889"/>
    </source>
</evidence>
<keyword evidence="5 9" id="KW-0732">Signal</keyword>
<feature type="domain" description="Spondin" evidence="10">
    <location>
        <begin position="26"/>
        <end position="212"/>
    </location>
</feature>
<evidence type="ECO:0000256" key="4">
    <source>
        <dbReference type="ARBA" id="ARBA00022723"/>
    </source>
</evidence>
<dbReference type="Gene3D" id="2.60.40.2130">
    <property type="entry name" value="F-spondin domain"/>
    <property type="match status" value="1"/>
</dbReference>
<evidence type="ECO:0000313" key="11">
    <source>
        <dbReference type="EMBL" id="KAK2710257.1"/>
    </source>
</evidence>
<evidence type="ECO:0000256" key="2">
    <source>
        <dbReference type="ARBA" id="ARBA00022525"/>
    </source>
</evidence>
<dbReference type="SUPFAM" id="SSF82895">
    <property type="entry name" value="TSP-1 type 1 repeat"/>
    <property type="match status" value="1"/>
</dbReference>
<dbReference type="SMART" id="SM00209">
    <property type="entry name" value="TSP1"/>
    <property type="match status" value="1"/>
</dbReference>
<organism evidence="11 12">
    <name type="scientific">Artemia franciscana</name>
    <name type="common">Brine shrimp</name>
    <name type="synonym">Artemia sanfranciscana</name>
    <dbReference type="NCBI Taxonomy" id="6661"/>
    <lineage>
        <taxon>Eukaryota</taxon>
        <taxon>Metazoa</taxon>
        <taxon>Ecdysozoa</taxon>
        <taxon>Arthropoda</taxon>
        <taxon>Crustacea</taxon>
        <taxon>Branchiopoda</taxon>
        <taxon>Anostraca</taxon>
        <taxon>Artemiidae</taxon>
        <taxon>Artemia</taxon>
    </lineage>
</organism>
<keyword evidence="4" id="KW-0479">Metal-binding</keyword>
<dbReference type="PROSITE" id="PS51020">
    <property type="entry name" value="SPONDIN"/>
    <property type="match status" value="1"/>
</dbReference>
<keyword evidence="6" id="KW-0130">Cell adhesion</keyword>
<evidence type="ECO:0000256" key="9">
    <source>
        <dbReference type="SAM" id="SignalP"/>
    </source>
</evidence>
<keyword evidence="3" id="KW-0272">Extracellular matrix</keyword>
<evidence type="ECO:0000259" key="10">
    <source>
        <dbReference type="PROSITE" id="PS51020"/>
    </source>
</evidence>
<dbReference type="Pfam" id="PF06468">
    <property type="entry name" value="Spond_N"/>
    <property type="match status" value="1"/>
</dbReference>
<feature type="chain" id="PRO_5041729611" description="Spondin domain-containing protein" evidence="9">
    <location>
        <begin position="19"/>
        <end position="542"/>
    </location>
</feature>
<dbReference type="EMBL" id="JAVRJZ010000017">
    <property type="protein sequence ID" value="KAK2710257.1"/>
    <property type="molecule type" value="Genomic_DNA"/>
</dbReference>
<evidence type="ECO:0000256" key="3">
    <source>
        <dbReference type="ARBA" id="ARBA00022530"/>
    </source>
</evidence>
<dbReference type="InterPro" id="IPR044004">
    <property type="entry name" value="TSP1_spondin_dom"/>
</dbReference>
<keyword evidence="2" id="KW-0964">Secreted</keyword>
<evidence type="ECO:0000256" key="7">
    <source>
        <dbReference type="ARBA" id="ARBA00023157"/>
    </source>
</evidence>
<dbReference type="Proteomes" id="UP001187531">
    <property type="component" value="Unassembled WGS sequence"/>
</dbReference>
<dbReference type="PANTHER" id="PTHR11311">
    <property type="entry name" value="SPONDIN"/>
    <property type="match status" value="1"/>
</dbReference>
<dbReference type="InterPro" id="IPR036383">
    <property type="entry name" value="TSP1_rpt_sf"/>
</dbReference>
<proteinExistence type="predicted"/>
<dbReference type="InterPro" id="IPR009465">
    <property type="entry name" value="Spondin_N"/>
</dbReference>
<keyword evidence="8" id="KW-0325">Glycoprotein</keyword>
<gene>
    <name evidence="11" type="ORF">QYM36_013789</name>
</gene>
<dbReference type="InterPro" id="IPR038678">
    <property type="entry name" value="Spondin_N_sf"/>
</dbReference>
<name>A0AA88HSX2_ARTSF</name>
<dbReference type="NCBIfam" id="NF038123">
    <property type="entry name" value="NF038123_dom"/>
    <property type="match status" value="1"/>
</dbReference>
<dbReference type="GO" id="GO:0046872">
    <property type="term" value="F:metal ion binding"/>
    <property type="evidence" value="ECO:0007669"/>
    <property type="project" value="UniProtKB-KW"/>
</dbReference>